<accession>A0AA38WG01</accession>
<evidence type="ECO:0000313" key="2">
    <source>
        <dbReference type="Proteomes" id="UP001172457"/>
    </source>
</evidence>
<gene>
    <name evidence="1" type="ORF">OSB04_014011</name>
</gene>
<protein>
    <submittedName>
        <fullName evidence="1">Uncharacterized protein</fullName>
    </submittedName>
</protein>
<dbReference type="AlphaFoldDB" id="A0AA38WG01"/>
<dbReference type="Proteomes" id="UP001172457">
    <property type="component" value="Chromosome 3"/>
</dbReference>
<comment type="caution">
    <text evidence="1">The sequence shown here is derived from an EMBL/GenBank/DDBJ whole genome shotgun (WGS) entry which is preliminary data.</text>
</comment>
<dbReference type="EMBL" id="JARYMX010000003">
    <property type="protein sequence ID" value="KAJ9559397.1"/>
    <property type="molecule type" value="Genomic_DNA"/>
</dbReference>
<keyword evidence="2" id="KW-1185">Reference proteome</keyword>
<name>A0AA38WG01_9ASTR</name>
<reference evidence="1" key="1">
    <citation type="submission" date="2023-03" db="EMBL/GenBank/DDBJ databases">
        <title>Chromosome-scale reference genome and RAD-based genetic map of yellow starthistle (Centaurea solstitialis) reveal putative structural variation and QTLs associated with invader traits.</title>
        <authorList>
            <person name="Reatini B."/>
            <person name="Cang F.A."/>
            <person name="Jiang Q."/>
            <person name="Mckibben M.T.W."/>
            <person name="Barker M.S."/>
            <person name="Rieseberg L.H."/>
            <person name="Dlugosch K.M."/>
        </authorList>
    </citation>
    <scope>NUCLEOTIDE SEQUENCE</scope>
    <source>
        <strain evidence="1">CAN-66</strain>
        <tissue evidence="1">Leaf</tissue>
    </source>
</reference>
<proteinExistence type="predicted"/>
<evidence type="ECO:0000313" key="1">
    <source>
        <dbReference type="EMBL" id="KAJ9559397.1"/>
    </source>
</evidence>
<organism evidence="1 2">
    <name type="scientific">Centaurea solstitialis</name>
    <name type="common">yellow star-thistle</name>
    <dbReference type="NCBI Taxonomy" id="347529"/>
    <lineage>
        <taxon>Eukaryota</taxon>
        <taxon>Viridiplantae</taxon>
        <taxon>Streptophyta</taxon>
        <taxon>Embryophyta</taxon>
        <taxon>Tracheophyta</taxon>
        <taxon>Spermatophyta</taxon>
        <taxon>Magnoliopsida</taxon>
        <taxon>eudicotyledons</taxon>
        <taxon>Gunneridae</taxon>
        <taxon>Pentapetalae</taxon>
        <taxon>asterids</taxon>
        <taxon>campanulids</taxon>
        <taxon>Asterales</taxon>
        <taxon>Asteraceae</taxon>
        <taxon>Carduoideae</taxon>
        <taxon>Cardueae</taxon>
        <taxon>Centaureinae</taxon>
        <taxon>Centaurea</taxon>
    </lineage>
</organism>
<sequence length="134" mass="15332">MENAQLNEYSNFLKLENGNSIIPSKRHLMCYTGSIFLRSSTKEKEVVVGVFEDMINGGGRRKKRDQKLQLIAHFLNDEHVIASILIFEEVFEVLTQQVIVIKCKIECQMLSPDIDYACFLVFKLSENVASCIVQ</sequence>